<dbReference type="EMBL" id="UINC01001611">
    <property type="protein sequence ID" value="SUZ84869.1"/>
    <property type="molecule type" value="Genomic_DNA"/>
</dbReference>
<reference evidence="1" key="1">
    <citation type="submission" date="2018-05" db="EMBL/GenBank/DDBJ databases">
        <authorList>
            <person name="Lanie J.A."/>
            <person name="Ng W.-L."/>
            <person name="Kazmierczak K.M."/>
            <person name="Andrzejewski T.M."/>
            <person name="Davidsen T.M."/>
            <person name="Wayne K.J."/>
            <person name="Tettelin H."/>
            <person name="Glass J.I."/>
            <person name="Rusch D."/>
            <person name="Podicherti R."/>
            <person name="Tsui H.-C.T."/>
            <person name="Winkler M.E."/>
        </authorList>
    </citation>
    <scope>NUCLEOTIDE SEQUENCE</scope>
</reference>
<organism evidence="1">
    <name type="scientific">marine metagenome</name>
    <dbReference type="NCBI Taxonomy" id="408172"/>
    <lineage>
        <taxon>unclassified sequences</taxon>
        <taxon>metagenomes</taxon>
        <taxon>ecological metagenomes</taxon>
    </lineage>
</organism>
<protein>
    <submittedName>
        <fullName evidence="1">Uncharacterized protein</fullName>
    </submittedName>
</protein>
<proteinExistence type="predicted"/>
<sequence length="82" mass="9945">METPTLFEPNPPAEEIVGDFNRIKIQTSIREMNDARISQQTQRQTQARRYAAIARLRRRRHEADEVDHEYWIRRRNNLRLVD</sequence>
<evidence type="ECO:0000313" key="1">
    <source>
        <dbReference type="EMBL" id="SUZ84869.1"/>
    </source>
</evidence>
<accession>A0A381R1Y4</accession>
<gene>
    <name evidence="1" type="ORF">METZ01_LOCUS37723</name>
</gene>
<name>A0A381R1Y4_9ZZZZ</name>
<dbReference type="AlphaFoldDB" id="A0A381R1Y4"/>